<dbReference type="PANTHER" id="PTHR10846">
    <property type="entry name" value="SODIUM/POTASSIUM/CALCIUM EXCHANGER"/>
    <property type="match status" value="1"/>
</dbReference>
<dbReference type="OrthoDB" id="6146067at2"/>
<dbReference type="GO" id="GO:0005886">
    <property type="term" value="C:plasma membrane"/>
    <property type="evidence" value="ECO:0007669"/>
    <property type="project" value="TreeGrafter"/>
</dbReference>
<evidence type="ECO:0000259" key="6">
    <source>
        <dbReference type="Pfam" id="PF01699"/>
    </source>
</evidence>
<feature type="domain" description="Sodium/calcium exchanger membrane region" evidence="6">
    <location>
        <begin position="221"/>
        <end position="368"/>
    </location>
</feature>
<comment type="caution">
    <text evidence="7">The sequence shown here is derived from an EMBL/GenBank/DDBJ whole genome shotgun (WGS) entry which is preliminary data.</text>
</comment>
<dbReference type="RefSeq" id="WP_099153483.1">
    <property type="nucleotide sequence ID" value="NZ_PDUD01000034.1"/>
</dbReference>
<accession>A0A2D0N3E4</accession>
<gene>
    <name evidence="7" type="ORF">CRP01_28570</name>
</gene>
<feature type="transmembrane region" description="Helical" evidence="5">
    <location>
        <begin position="327"/>
        <end position="345"/>
    </location>
</feature>
<sequence length="395" mass="43172">MLTQFPILESILWTVFTMVIIWRASDGFETASEYIGRNLTDGVRGATINAIASSIPELFTTIFFLLLLKDADGFAGGVGTTAGSAIFNGMIIPALVIIVVLLFGITRSIEVSRRVLFRDGIALILCELVLILVLSSFRLEWWHGLLLMAMYGAYVLYMVRRMRQRQRSAAVLTDQAPEIPAPDPEPVEAEDEAADTWLKKILKLDLEGLVIGNRPINNRNAWTLLLLSTAVIAAACAILVYACESFGEAVGFPIYFVAVIIAAAATSVPDTIISMRDGMRGNYDDAISNALGSNIFDICFALGLPLFMYTALYGPIDLPSGSEVGELRLILLILTIAALLIYIIGKKMTFLKAALLISLYLAFVTYIINKGIGSPWALDISAWVQQVLSNIESLF</sequence>
<dbReference type="InterPro" id="IPR004837">
    <property type="entry name" value="NaCa_Exmemb"/>
</dbReference>
<feature type="transmembrane region" description="Helical" evidence="5">
    <location>
        <begin position="221"/>
        <end position="242"/>
    </location>
</feature>
<feature type="transmembrane region" description="Helical" evidence="5">
    <location>
        <begin position="115"/>
        <end position="135"/>
    </location>
</feature>
<feature type="transmembrane region" description="Helical" evidence="5">
    <location>
        <begin position="141"/>
        <end position="159"/>
    </location>
</feature>
<dbReference type="GO" id="GO:0005262">
    <property type="term" value="F:calcium channel activity"/>
    <property type="evidence" value="ECO:0007669"/>
    <property type="project" value="TreeGrafter"/>
</dbReference>
<evidence type="ECO:0000256" key="1">
    <source>
        <dbReference type="ARBA" id="ARBA00004141"/>
    </source>
</evidence>
<feature type="transmembrane region" description="Helical" evidence="5">
    <location>
        <begin position="46"/>
        <end position="68"/>
    </location>
</feature>
<organism evidence="7 8">
    <name type="scientific">Flavilitoribacter nigricans (strain ATCC 23147 / DSM 23189 / NBRC 102662 / NCIMB 1420 / SS-2)</name>
    <name type="common">Lewinella nigricans</name>
    <dbReference type="NCBI Taxonomy" id="1122177"/>
    <lineage>
        <taxon>Bacteria</taxon>
        <taxon>Pseudomonadati</taxon>
        <taxon>Bacteroidota</taxon>
        <taxon>Saprospiria</taxon>
        <taxon>Saprospirales</taxon>
        <taxon>Lewinellaceae</taxon>
        <taxon>Flavilitoribacter</taxon>
    </lineage>
</organism>
<dbReference type="AlphaFoldDB" id="A0A2D0N3E4"/>
<proteinExistence type="predicted"/>
<feature type="transmembrane region" description="Helical" evidence="5">
    <location>
        <begin position="350"/>
        <end position="368"/>
    </location>
</feature>
<evidence type="ECO:0000313" key="8">
    <source>
        <dbReference type="Proteomes" id="UP000223913"/>
    </source>
</evidence>
<dbReference type="GO" id="GO:0008273">
    <property type="term" value="F:calcium, potassium:sodium antiporter activity"/>
    <property type="evidence" value="ECO:0007669"/>
    <property type="project" value="TreeGrafter"/>
</dbReference>
<keyword evidence="2 5" id="KW-0812">Transmembrane</keyword>
<keyword evidence="8" id="KW-1185">Reference proteome</keyword>
<dbReference type="EMBL" id="PDUD01000034">
    <property type="protein sequence ID" value="PHN03041.1"/>
    <property type="molecule type" value="Genomic_DNA"/>
</dbReference>
<feature type="transmembrane region" description="Helical" evidence="5">
    <location>
        <begin position="74"/>
        <end position="103"/>
    </location>
</feature>
<evidence type="ECO:0000256" key="2">
    <source>
        <dbReference type="ARBA" id="ARBA00022692"/>
    </source>
</evidence>
<evidence type="ECO:0000256" key="3">
    <source>
        <dbReference type="ARBA" id="ARBA00022989"/>
    </source>
</evidence>
<feature type="domain" description="Sodium/calcium exchanger membrane region" evidence="6">
    <location>
        <begin position="10"/>
        <end position="159"/>
    </location>
</feature>
<feature type="transmembrane region" description="Helical" evidence="5">
    <location>
        <begin position="254"/>
        <end position="273"/>
    </location>
</feature>
<dbReference type="PANTHER" id="PTHR10846:SF8">
    <property type="entry name" value="INNER MEMBRANE PROTEIN YRBG"/>
    <property type="match status" value="1"/>
</dbReference>
<feature type="transmembrane region" description="Helical" evidence="5">
    <location>
        <begin position="6"/>
        <end position="25"/>
    </location>
</feature>
<evidence type="ECO:0000256" key="5">
    <source>
        <dbReference type="SAM" id="Phobius"/>
    </source>
</evidence>
<comment type="subcellular location">
    <subcellularLocation>
        <location evidence="1">Membrane</location>
        <topology evidence="1">Multi-pass membrane protein</topology>
    </subcellularLocation>
</comment>
<dbReference type="Pfam" id="PF01699">
    <property type="entry name" value="Na_Ca_ex"/>
    <property type="match status" value="2"/>
</dbReference>
<dbReference type="Proteomes" id="UP000223913">
    <property type="component" value="Unassembled WGS sequence"/>
</dbReference>
<keyword evidence="4 5" id="KW-0472">Membrane</keyword>
<dbReference type="InterPro" id="IPR044880">
    <property type="entry name" value="NCX_ion-bd_dom_sf"/>
</dbReference>
<dbReference type="Gene3D" id="1.20.1420.30">
    <property type="entry name" value="NCX, central ion-binding region"/>
    <property type="match status" value="2"/>
</dbReference>
<dbReference type="GO" id="GO:0006874">
    <property type="term" value="P:intracellular calcium ion homeostasis"/>
    <property type="evidence" value="ECO:0007669"/>
    <property type="project" value="TreeGrafter"/>
</dbReference>
<dbReference type="InterPro" id="IPR004481">
    <property type="entry name" value="K/Na/Ca-exchanger"/>
</dbReference>
<reference evidence="7 8" key="1">
    <citation type="submission" date="2017-10" db="EMBL/GenBank/DDBJ databases">
        <title>The draft genome sequence of Lewinella nigricans NBRC 102662.</title>
        <authorList>
            <person name="Wang K."/>
        </authorList>
    </citation>
    <scope>NUCLEOTIDE SEQUENCE [LARGE SCALE GENOMIC DNA]</scope>
    <source>
        <strain evidence="7 8">NBRC 102662</strain>
    </source>
</reference>
<name>A0A2D0N3E4_FLAN2</name>
<protein>
    <submittedName>
        <fullName evidence="7">Pseudouridine synthase</fullName>
    </submittedName>
</protein>
<feature type="transmembrane region" description="Helical" evidence="5">
    <location>
        <begin position="294"/>
        <end position="315"/>
    </location>
</feature>
<evidence type="ECO:0000313" key="7">
    <source>
        <dbReference type="EMBL" id="PHN03041.1"/>
    </source>
</evidence>
<evidence type="ECO:0000256" key="4">
    <source>
        <dbReference type="ARBA" id="ARBA00023136"/>
    </source>
</evidence>
<keyword evidence="3 5" id="KW-1133">Transmembrane helix</keyword>